<accession>A0A9N9FZN8</accession>
<dbReference type="Pfam" id="PF07534">
    <property type="entry name" value="TLD"/>
    <property type="match status" value="1"/>
</dbReference>
<protein>
    <submittedName>
        <fullName evidence="2">7487_t:CDS:1</fullName>
    </submittedName>
</protein>
<organism evidence="2 3">
    <name type="scientific">Funneliformis caledonium</name>
    <dbReference type="NCBI Taxonomy" id="1117310"/>
    <lineage>
        <taxon>Eukaryota</taxon>
        <taxon>Fungi</taxon>
        <taxon>Fungi incertae sedis</taxon>
        <taxon>Mucoromycota</taxon>
        <taxon>Glomeromycotina</taxon>
        <taxon>Glomeromycetes</taxon>
        <taxon>Glomerales</taxon>
        <taxon>Glomeraceae</taxon>
        <taxon>Funneliformis</taxon>
    </lineage>
</organism>
<dbReference type="EMBL" id="CAJVPQ010001729">
    <property type="protein sequence ID" value="CAG8567104.1"/>
    <property type="molecule type" value="Genomic_DNA"/>
</dbReference>
<feature type="domain" description="TLDc" evidence="1">
    <location>
        <begin position="88"/>
        <end position="257"/>
    </location>
</feature>
<proteinExistence type="predicted"/>
<sequence length="267" mass="30819">MSTPLNIDNVSNWTSNDFEELKKIIHDLIPHIRWFQIPSKTFWRNVDPYESIFPRNLYKDIIGYHFDPDTPPDTLVLPQRNDLSFNSVLINKNHFLILASLIDKKDKFFYGSRNIPYSFKLLFRASRDGFEVKTFHELCGNKGPTIMISKLQENGKLIGGYNPLSWKPFESEGHWGSTSDSFLFSFAKMDDLDSIYISRVKDQRYAVYYPSASNIGPAFGGGCDLFIQGNNINRNNFIANTYPEANKILDLSVKSIVDYEIFQVIQK</sequence>
<evidence type="ECO:0000313" key="2">
    <source>
        <dbReference type="EMBL" id="CAG8567104.1"/>
    </source>
</evidence>
<dbReference type="PANTHER" id="PTHR23354">
    <property type="entry name" value="NUCLEOLAR PROTEIN 7/ESTROGEN RECEPTOR COACTIVATOR-RELATED"/>
    <property type="match status" value="1"/>
</dbReference>
<dbReference type="InterPro" id="IPR006571">
    <property type="entry name" value="TLDc_dom"/>
</dbReference>
<evidence type="ECO:0000259" key="1">
    <source>
        <dbReference type="PROSITE" id="PS51886"/>
    </source>
</evidence>
<dbReference type="OrthoDB" id="2369013at2759"/>
<dbReference type="AlphaFoldDB" id="A0A9N9FZN8"/>
<dbReference type="Proteomes" id="UP000789570">
    <property type="component" value="Unassembled WGS sequence"/>
</dbReference>
<keyword evidence="3" id="KW-1185">Reference proteome</keyword>
<reference evidence="2" key="1">
    <citation type="submission" date="2021-06" db="EMBL/GenBank/DDBJ databases">
        <authorList>
            <person name="Kallberg Y."/>
            <person name="Tangrot J."/>
            <person name="Rosling A."/>
        </authorList>
    </citation>
    <scope>NUCLEOTIDE SEQUENCE</scope>
    <source>
        <strain evidence="2">UK204</strain>
    </source>
</reference>
<evidence type="ECO:0000313" key="3">
    <source>
        <dbReference type="Proteomes" id="UP000789570"/>
    </source>
</evidence>
<comment type="caution">
    <text evidence="2">The sequence shown here is derived from an EMBL/GenBank/DDBJ whole genome shotgun (WGS) entry which is preliminary data.</text>
</comment>
<name>A0A9N9FZN8_9GLOM</name>
<gene>
    <name evidence="2" type="ORF">FCALED_LOCUS6904</name>
</gene>
<dbReference type="PROSITE" id="PS51886">
    <property type="entry name" value="TLDC"/>
    <property type="match status" value="1"/>
</dbReference>